<protein>
    <recommendedName>
        <fullName evidence="2">Protein kinase domain-containing protein</fullName>
    </recommendedName>
</protein>
<gene>
    <name evidence="3" type="ORF">Daus18300_000437</name>
</gene>
<feature type="domain" description="Protein kinase" evidence="2">
    <location>
        <begin position="23"/>
        <end position="309"/>
    </location>
</feature>
<reference evidence="3 4" key="1">
    <citation type="journal article" date="2024" name="IMA Fungus">
        <title>IMA Genome - F19 : A genome assembly and annotation guide to empower mycologists, including annotated draft genome sequences of Ceratocystis pirilliformis, Diaporthe australafricana, Fusarium ophioides, Paecilomyces lecythidis, and Sporothrix stenoceras.</title>
        <authorList>
            <person name="Aylward J."/>
            <person name="Wilson A.M."/>
            <person name="Visagie C.M."/>
            <person name="Spraker J."/>
            <person name="Barnes I."/>
            <person name="Buitendag C."/>
            <person name="Ceriani C."/>
            <person name="Del Mar Angel L."/>
            <person name="du Plessis D."/>
            <person name="Fuchs T."/>
            <person name="Gasser K."/>
            <person name="Kramer D."/>
            <person name="Li W."/>
            <person name="Munsamy K."/>
            <person name="Piso A."/>
            <person name="Price J.L."/>
            <person name="Sonnekus B."/>
            <person name="Thomas C."/>
            <person name="van der Nest A."/>
            <person name="van Dijk A."/>
            <person name="van Heerden A."/>
            <person name="van Vuuren N."/>
            <person name="Yilmaz N."/>
            <person name="Duong T.A."/>
            <person name="van der Merwe N.A."/>
            <person name="Wingfield M.J."/>
            <person name="Wingfield B.D."/>
        </authorList>
    </citation>
    <scope>NUCLEOTIDE SEQUENCE [LARGE SCALE GENOMIC DNA]</scope>
    <source>
        <strain evidence="3 4">CMW 18300</strain>
    </source>
</reference>
<comment type="caution">
    <text evidence="3">The sequence shown here is derived from an EMBL/GenBank/DDBJ whole genome shotgun (WGS) entry which is preliminary data.</text>
</comment>
<sequence>MMEPMNESDQWALLALNPSGERQLFVREVGSGYQSKALLFRELNGEKLSVHKVNTVPHDGDRMKRPDREVSAARLLSSSMGAARFAQLLSSQELSGGHRETWWMLYNLGSLSNLCMFMFAEARPPLSLVFRILGQCLQGIQSLNELGMRHFDLHTGNVFLTLNGEPIIMDAVLADFGYTRLPGEPAPAYTAWEWNLMGSKDHWGYSSPPGTYGPVNEFEDRNWRLQLDLSKFLYNFHEDFMENFDENDEGNSLLFELFKRLSDKNIQDDKDRKLPEAQRPPVIDLTQEIQDAQTLERLYAGTRADQEALGQLRVKLHNLVSEEPVDPLVFRSELDARDEFQSQLDTGLFRLVNLSDMCSIEIATAELAALRIPGTAYVSGRSDPSSSSTEDSASPTSSETRESTPAEQQSSPAKDTQQEPPVEENDEQRNSSPESHVSTRWTPATHGLAPATAFASGDASALNALLGARDVAERDHARSRRMNHFRRFFRR</sequence>
<dbReference type="SUPFAM" id="SSF56112">
    <property type="entry name" value="Protein kinase-like (PK-like)"/>
    <property type="match status" value="1"/>
</dbReference>
<feature type="compositionally biased region" description="Low complexity" evidence="1">
    <location>
        <begin position="382"/>
        <end position="398"/>
    </location>
</feature>
<name>A0ABR3Y4Z8_9PEZI</name>
<organism evidence="3 4">
    <name type="scientific">Diaporthe australafricana</name>
    <dbReference type="NCBI Taxonomy" id="127596"/>
    <lineage>
        <taxon>Eukaryota</taxon>
        <taxon>Fungi</taxon>
        <taxon>Dikarya</taxon>
        <taxon>Ascomycota</taxon>
        <taxon>Pezizomycotina</taxon>
        <taxon>Sordariomycetes</taxon>
        <taxon>Sordariomycetidae</taxon>
        <taxon>Diaporthales</taxon>
        <taxon>Diaporthaceae</taxon>
        <taxon>Diaporthe</taxon>
    </lineage>
</organism>
<dbReference type="Gene3D" id="1.10.510.10">
    <property type="entry name" value="Transferase(Phosphotransferase) domain 1"/>
    <property type="match status" value="1"/>
</dbReference>
<dbReference type="InterPro" id="IPR000719">
    <property type="entry name" value="Prot_kinase_dom"/>
</dbReference>
<proteinExistence type="predicted"/>
<feature type="compositionally biased region" description="Polar residues" evidence="1">
    <location>
        <begin position="430"/>
        <end position="441"/>
    </location>
</feature>
<dbReference type="InterPro" id="IPR011009">
    <property type="entry name" value="Kinase-like_dom_sf"/>
</dbReference>
<dbReference type="PROSITE" id="PS50011">
    <property type="entry name" value="PROTEIN_KINASE_DOM"/>
    <property type="match status" value="1"/>
</dbReference>
<evidence type="ECO:0000313" key="3">
    <source>
        <dbReference type="EMBL" id="KAL1882799.1"/>
    </source>
</evidence>
<feature type="region of interest" description="Disordered" evidence="1">
    <location>
        <begin position="376"/>
        <end position="441"/>
    </location>
</feature>
<evidence type="ECO:0000256" key="1">
    <source>
        <dbReference type="SAM" id="MobiDB-lite"/>
    </source>
</evidence>
<evidence type="ECO:0000313" key="4">
    <source>
        <dbReference type="Proteomes" id="UP001583177"/>
    </source>
</evidence>
<keyword evidence="4" id="KW-1185">Reference proteome</keyword>
<dbReference type="EMBL" id="JAWRVE010000003">
    <property type="protein sequence ID" value="KAL1882799.1"/>
    <property type="molecule type" value="Genomic_DNA"/>
</dbReference>
<dbReference type="Proteomes" id="UP001583177">
    <property type="component" value="Unassembled WGS sequence"/>
</dbReference>
<accession>A0ABR3Y4Z8</accession>
<evidence type="ECO:0000259" key="2">
    <source>
        <dbReference type="PROSITE" id="PS50011"/>
    </source>
</evidence>
<feature type="compositionally biased region" description="Polar residues" evidence="1">
    <location>
        <begin position="408"/>
        <end position="419"/>
    </location>
</feature>